<keyword evidence="5 14" id="KW-0963">Cytoplasm</keyword>
<dbReference type="Pfam" id="PF01043">
    <property type="entry name" value="SecA_PP_bind"/>
    <property type="match status" value="1"/>
</dbReference>
<name>V6DGA0_9BACT</name>
<gene>
    <name evidence="14" type="primary">secA</name>
    <name evidence="19" type="ORF">BABL1_gene_388</name>
</gene>
<dbReference type="SMART" id="SM00958">
    <property type="entry name" value="SecA_PP_bind"/>
    <property type="match status" value="1"/>
</dbReference>
<comment type="catalytic activity">
    <reaction evidence="14">
        <text>ATP + H2O + cellular proteinSide 1 = ADP + phosphate + cellular proteinSide 2.</text>
        <dbReference type="EC" id="7.4.2.8"/>
    </reaction>
</comment>
<dbReference type="SUPFAM" id="SSF81767">
    <property type="entry name" value="Pre-protein crosslinking domain of SecA"/>
    <property type="match status" value="1"/>
</dbReference>
<dbReference type="InterPro" id="IPR014001">
    <property type="entry name" value="Helicase_ATP-bd"/>
</dbReference>
<dbReference type="NCBIfam" id="NF009538">
    <property type="entry name" value="PRK12904.1"/>
    <property type="match status" value="1"/>
</dbReference>
<dbReference type="eggNOG" id="COG0653">
    <property type="taxonomic scope" value="Bacteria"/>
</dbReference>
<evidence type="ECO:0000256" key="3">
    <source>
        <dbReference type="ARBA" id="ARBA00022448"/>
    </source>
</evidence>
<proteinExistence type="inferred from homology"/>
<evidence type="ECO:0000256" key="10">
    <source>
        <dbReference type="ARBA" id="ARBA00022927"/>
    </source>
</evidence>
<dbReference type="GO" id="GO:0031522">
    <property type="term" value="C:cell envelope Sec protein transport complex"/>
    <property type="evidence" value="ECO:0007669"/>
    <property type="project" value="TreeGrafter"/>
</dbReference>
<dbReference type="EMBL" id="HG793133">
    <property type="protein sequence ID" value="CDK30627.1"/>
    <property type="molecule type" value="Genomic_DNA"/>
</dbReference>
<evidence type="ECO:0000259" key="16">
    <source>
        <dbReference type="PROSITE" id="PS51192"/>
    </source>
</evidence>
<dbReference type="InterPro" id="IPR036266">
    <property type="entry name" value="SecA_Wing/Scaffold_sf"/>
</dbReference>
<keyword evidence="4 14" id="KW-1003">Cell membrane</keyword>
<comment type="function">
    <text evidence="14">Part of the Sec protein translocase complex. Interacts with the SecYEG preprotein conducting channel. Has a central role in coupling the hydrolysis of ATP to the transfer of proteins into and across the cell membrane, serving as an ATP-driven molecular motor driving the stepwise translocation of polypeptide chains across the membrane.</text>
</comment>
<dbReference type="Gene3D" id="3.90.1440.10">
    <property type="entry name" value="SecA, preprotein cross-linking domain"/>
    <property type="match status" value="1"/>
</dbReference>
<evidence type="ECO:0000256" key="14">
    <source>
        <dbReference type="HAMAP-Rule" id="MF_01382"/>
    </source>
</evidence>
<keyword evidence="3 14" id="KW-0813">Transport</keyword>
<keyword evidence="9 14" id="KW-0067">ATP-binding</keyword>
<dbReference type="SUPFAM" id="SSF81886">
    <property type="entry name" value="Helical scaffold and wing domains of SecA"/>
    <property type="match status" value="1"/>
</dbReference>
<dbReference type="CDD" id="cd18803">
    <property type="entry name" value="SF2_C_secA"/>
    <property type="match status" value="1"/>
</dbReference>
<dbReference type="InterPro" id="IPR020937">
    <property type="entry name" value="SecA_CS"/>
</dbReference>
<dbReference type="PATRIC" id="fig|673862.3.peg.512"/>
<feature type="binding site" evidence="14">
    <location>
        <position position="493"/>
    </location>
    <ligand>
        <name>ATP</name>
        <dbReference type="ChEBI" id="CHEBI:30616"/>
    </ligand>
</feature>
<keyword evidence="8" id="KW-0862">Zinc</keyword>
<protein>
    <recommendedName>
        <fullName evidence="14 15">Protein translocase subunit SecA</fullName>
        <ecNumber evidence="14">7.4.2.8</ecNumber>
    </recommendedName>
</protein>
<dbReference type="CDD" id="cd17928">
    <property type="entry name" value="DEXDc_SecA"/>
    <property type="match status" value="1"/>
</dbReference>
<organism evidence="19 20">
    <name type="scientific">Candidatus Babela massiliensis</name>
    <dbReference type="NCBI Taxonomy" id="673862"/>
    <lineage>
        <taxon>Bacteria</taxon>
        <taxon>Candidatus Babelota</taxon>
        <taxon>Candidatus Babeliae</taxon>
        <taxon>Candidatus Babeliales</taxon>
        <taxon>Candidatus Babeliaceae</taxon>
        <taxon>Candidatus Babela</taxon>
    </lineage>
</organism>
<evidence type="ECO:0000256" key="15">
    <source>
        <dbReference type="RuleBase" id="RU003874"/>
    </source>
</evidence>
<dbReference type="Pfam" id="PF21090">
    <property type="entry name" value="P-loop_SecA"/>
    <property type="match status" value="1"/>
</dbReference>
<evidence type="ECO:0000313" key="19">
    <source>
        <dbReference type="EMBL" id="CDK30627.1"/>
    </source>
</evidence>
<dbReference type="EC" id="7.4.2.8" evidence="14"/>
<evidence type="ECO:0000256" key="11">
    <source>
        <dbReference type="ARBA" id="ARBA00022967"/>
    </source>
</evidence>
<dbReference type="InterPro" id="IPR044722">
    <property type="entry name" value="SecA_SF2_C"/>
</dbReference>
<dbReference type="InterPro" id="IPR000185">
    <property type="entry name" value="SecA"/>
</dbReference>
<dbReference type="GO" id="GO:0005524">
    <property type="term" value="F:ATP binding"/>
    <property type="evidence" value="ECO:0007669"/>
    <property type="project" value="UniProtKB-UniRule"/>
</dbReference>
<evidence type="ECO:0000256" key="5">
    <source>
        <dbReference type="ARBA" id="ARBA00022490"/>
    </source>
</evidence>
<evidence type="ECO:0000256" key="6">
    <source>
        <dbReference type="ARBA" id="ARBA00022723"/>
    </source>
</evidence>
<reference evidence="19 20" key="1">
    <citation type="journal article" date="2015" name="Biol. Direct">
        <title>Babela massiliensis, a representative of a widespread bacterial phylum with unusual adaptations to parasitism in amoebae.</title>
        <authorList>
            <person name="Pagnier I."/>
            <person name="Yutin N."/>
            <person name="Croce O."/>
            <person name="Makarova K.S."/>
            <person name="Wolf Y.I."/>
            <person name="Benamar S."/>
            <person name="Raoult D."/>
            <person name="Koonin E.V."/>
            <person name="La Scola B."/>
        </authorList>
    </citation>
    <scope>NUCLEOTIDE SEQUENCE [LARGE SCALE GENOMIC DNA]</scope>
    <source>
        <strain evidence="20">BABL1</strain>
    </source>
</reference>
<dbReference type="GO" id="GO:0005829">
    <property type="term" value="C:cytosol"/>
    <property type="evidence" value="ECO:0007669"/>
    <property type="project" value="TreeGrafter"/>
</dbReference>
<keyword evidence="20" id="KW-1185">Reference proteome</keyword>
<keyword evidence="13 14" id="KW-0472">Membrane</keyword>
<dbReference type="InterPro" id="IPR004027">
    <property type="entry name" value="SEC_C_motif"/>
</dbReference>
<evidence type="ECO:0000256" key="12">
    <source>
        <dbReference type="ARBA" id="ARBA00023010"/>
    </source>
</evidence>
<dbReference type="NCBIfam" id="TIGR00963">
    <property type="entry name" value="secA"/>
    <property type="match status" value="1"/>
</dbReference>
<dbReference type="RefSeq" id="WP_023792059.1">
    <property type="nucleotide sequence ID" value="NC_023003.1"/>
</dbReference>
<dbReference type="GO" id="GO:0043952">
    <property type="term" value="P:protein transport by the Sec complex"/>
    <property type="evidence" value="ECO:0007669"/>
    <property type="project" value="TreeGrafter"/>
</dbReference>
<dbReference type="GO" id="GO:0005886">
    <property type="term" value="C:plasma membrane"/>
    <property type="evidence" value="ECO:0007669"/>
    <property type="project" value="UniProtKB-SubCell"/>
</dbReference>
<dbReference type="AlphaFoldDB" id="V6DGA0"/>
<feature type="domain" description="SecA family profile" evidence="18">
    <location>
        <begin position="3"/>
        <end position="571"/>
    </location>
</feature>
<feature type="domain" description="Helicase ATP-binding" evidence="16">
    <location>
        <begin position="89"/>
        <end position="248"/>
    </location>
</feature>
<dbReference type="GO" id="GO:0008564">
    <property type="term" value="F:protein-exporting ATPase activity"/>
    <property type="evidence" value="ECO:0007669"/>
    <property type="project" value="UniProtKB-EC"/>
</dbReference>
<sequence>MITNLLAKLFGTSNQRELRKLYPIVNQINSFEPNIQSLSDEELANKTKYFKEQLSQGRTLDDILPEAYAVVREAAFRKLNQRHYDVQLIGGIVLHQGKISEMKTGEGKTLTATLPLYLNALTGKGTHLVTVNDYLARRDAEWMSLIFNYLGLSVGVIQNSLSDTERKRIYKSDIIYATNNELGFDYLRDNMKFRLEDYVQRELNYAIVDEVDSILIDEARTPLIISGASDESSQLYMQADKAILTLSTSDYEIDEKQRNVQLNEAGNDKIESYFHINNLYDLENLKLLHHVNQALRAHTLFKKDVQYVVRDNEVLIVDEFTGRILPGRRYSDGLHQAIEAKEHVKIERESQTLASITLQNYFRLYNKLAGMTGTASTEAEEFHRIYNLDVVSIPTNRPMIRLDQPDLIFLSKNGKYKAIVEDVKERHKKGQPVLIGTVAVETSELLSMILRSAGVPHDVLNAKNHAREAEIVAHAGEPGRVTIATNMAGRGTDIKLTEESKQAGGLYILGTERHESRRIDNQLRGRSGRQGDPGESRFYISLEDDLIRIFAGDKIKNNMERVGMTENETIESNYISKTIERSQEKVEKYNFEIRKNLLEYDDVHNQQRTVIYNIRRKVLENENNIFDLVKDMMSDMVQDIIDFNSPKQSINQEIIEKIVNDITGRTELDSKLFESFNYQNYRNLEDLHKDLLSALVKHYESKISSIKDEKHLYMIGQANKWLILEIIDQAWKQHMLNLDHLKEGISLRGWGQKNPLIEYKREAFAMFEDMMREIKAEIVQTAFHINVEHFNEEEIERRRQLELEELNLLGPDSPEANIAISAAPENKVGRNEDCPCGSGKKYKKCCLLK</sequence>
<dbReference type="FunFam" id="3.40.50.300:FF:000429">
    <property type="entry name" value="Preprotein translocase subunit SecA"/>
    <property type="match status" value="1"/>
</dbReference>
<dbReference type="GO" id="GO:0006605">
    <property type="term" value="P:protein targeting"/>
    <property type="evidence" value="ECO:0007669"/>
    <property type="project" value="UniProtKB-UniRule"/>
</dbReference>
<dbReference type="InterPro" id="IPR011116">
    <property type="entry name" value="SecA_Wing/Scaffold"/>
</dbReference>
<comment type="similarity">
    <text evidence="2 14 15">Belongs to the SecA family.</text>
</comment>
<evidence type="ECO:0000256" key="1">
    <source>
        <dbReference type="ARBA" id="ARBA00001947"/>
    </source>
</evidence>
<dbReference type="FunFam" id="3.90.1440.10:FF:000001">
    <property type="entry name" value="Preprotein translocase subunit SecA"/>
    <property type="match status" value="1"/>
</dbReference>
<comment type="cofactor">
    <cofactor evidence="1">
        <name>Zn(2+)</name>
        <dbReference type="ChEBI" id="CHEBI:29105"/>
    </cofactor>
</comment>
<dbReference type="PANTHER" id="PTHR30612">
    <property type="entry name" value="SECA INNER MEMBRANE COMPONENT OF SEC PROTEIN SECRETION SYSTEM"/>
    <property type="match status" value="1"/>
</dbReference>
<feature type="binding site" evidence="14">
    <location>
        <begin position="105"/>
        <end position="109"/>
    </location>
    <ligand>
        <name>ATP</name>
        <dbReference type="ChEBI" id="CHEBI:30616"/>
    </ligand>
</feature>
<dbReference type="STRING" id="673862.BABL1_gene_388"/>
<dbReference type="GO" id="GO:0065002">
    <property type="term" value="P:intracellular protein transmembrane transport"/>
    <property type="evidence" value="ECO:0007669"/>
    <property type="project" value="UniProtKB-UniRule"/>
</dbReference>
<dbReference type="HOGENOM" id="CLU_005314_3_0_7"/>
<evidence type="ECO:0000256" key="4">
    <source>
        <dbReference type="ARBA" id="ARBA00022475"/>
    </source>
</evidence>
<dbReference type="HAMAP" id="MF_01382">
    <property type="entry name" value="SecA"/>
    <property type="match status" value="1"/>
</dbReference>
<dbReference type="NCBIfam" id="NF006630">
    <property type="entry name" value="PRK09200.1"/>
    <property type="match status" value="1"/>
</dbReference>
<dbReference type="GO" id="GO:0017038">
    <property type="term" value="P:protein import"/>
    <property type="evidence" value="ECO:0007669"/>
    <property type="project" value="InterPro"/>
</dbReference>
<evidence type="ECO:0000256" key="7">
    <source>
        <dbReference type="ARBA" id="ARBA00022741"/>
    </source>
</evidence>
<accession>V6DGA0</accession>
<dbReference type="InterPro" id="IPR027417">
    <property type="entry name" value="P-loop_NTPase"/>
</dbReference>
<dbReference type="SUPFAM" id="SSF52540">
    <property type="entry name" value="P-loop containing nucleoside triphosphate hydrolases"/>
    <property type="match status" value="2"/>
</dbReference>
<dbReference type="InterPro" id="IPR011115">
    <property type="entry name" value="SecA_DEAD"/>
</dbReference>
<keyword evidence="7 14" id="KW-0547">Nucleotide-binding</keyword>
<dbReference type="PROSITE" id="PS51194">
    <property type="entry name" value="HELICASE_CTER"/>
    <property type="match status" value="1"/>
</dbReference>
<evidence type="ECO:0000256" key="13">
    <source>
        <dbReference type="ARBA" id="ARBA00023136"/>
    </source>
</evidence>
<dbReference type="Pfam" id="PF02810">
    <property type="entry name" value="SEC-C"/>
    <property type="match status" value="1"/>
</dbReference>
<keyword evidence="12 14" id="KW-0811">Translocation</keyword>
<keyword evidence="10 14" id="KW-0653">Protein transport</keyword>
<dbReference type="FunFam" id="3.40.50.300:FF:000246">
    <property type="entry name" value="Preprotein translocase subunit SecA"/>
    <property type="match status" value="1"/>
</dbReference>
<dbReference type="InterPro" id="IPR011130">
    <property type="entry name" value="SecA_preprotein_X-link_dom"/>
</dbReference>
<dbReference type="Gene3D" id="3.40.50.300">
    <property type="entry name" value="P-loop containing nucleotide triphosphate hydrolases"/>
    <property type="match status" value="3"/>
</dbReference>
<dbReference type="Proteomes" id="UP000018769">
    <property type="component" value="Chromosome I"/>
</dbReference>
<feature type="binding site" evidence="14">
    <location>
        <position position="87"/>
    </location>
    <ligand>
        <name>ATP</name>
        <dbReference type="ChEBI" id="CHEBI:30616"/>
    </ligand>
</feature>
<dbReference type="InterPro" id="IPR001650">
    <property type="entry name" value="Helicase_C-like"/>
</dbReference>
<feature type="domain" description="Helicase C-terminal" evidence="17">
    <location>
        <begin position="415"/>
        <end position="587"/>
    </location>
</feature>
<dbReference type="PROSITE" id="PS01312">
    <property type="entry name" value="SECA"/>
    <property type="match status" value="1"/>
</dbReference>
<dbReference type="SMART" id="SM00957">
    <property type="entry name" value="SecA_DEAD"/>
    <property type="match status" value="1"/>
</dbReference>
<evidence type="ECO:0000256" key="9">
    <source>
        <dbReference type="ARBA" id="ARBA00022840"/>
    </source>
</evidence>
<comment type="subcellular location">
    <subcellularLocation>
        <location evidence="14">Cell membrane</location>
        <topology evidence="14">Peripheral membrane protein</topology>
        <orientation evidence="14">Cytoplasmic side</orientation>
    </subcellularLocation>
    <subcellularLocation>
        <location evidence="14">Cytoplasm</location>
    </subcellularLocation>
    <text evidence="14">Distribution is 50-50.</text>
</comment>
<dbReference type="Pfam" id="PF07517">
    <property type="entry name" value="SecA_DEAD"/>
    <property type="match status" value="1"/>
</dbReference>
<dbReference type="KEGG" id="dpb:BABL1_gene_388"/>
<evidence type="ECO:0000256" key="8">
    <source>
        <dbReference type="ARBA" id="ARBA00022833"/>
    </source>
</evidence>
<comment type="subunit">
    <text evidence="14">Monomer and homodimer. Part of the essential Sec protein translocation apparatus which comprises SecA, SecYEG and auxiliary proteins SecDF. Other proteins may also be involved.</text>
</comment>
<evidence type="ECO:0000259" key="17">
    <source>
        <dbReference type="PROSITE" id="PS51194"/>
    </source>
</evidence>
<dbReference type="Gene3D" id="1.10.3060.10">
    <property type="entry name" value="Helical scaffold and wing domains of SecA"/>
    <property type="match status" value="1"/>
</dbReference>
<dbReference type="Pfam" id="PF07516">
    <property type="entry name" value="SecA_SW"/>
    <property type="match status" value="1"/>
</dbReference>
<dbReference type="PROSITE" id="PS51192">
    <property type="entry name" value="HELICASE_ATP_BIND_1"/>
    <property type="match status" value="1"/>
</dbReference>
<dbReference type="PROSITE" id="PS51196">
    <property type="entry name" value="SECA_MOTOR_DEAD"/>
    <property type="match status" value="1"/>
</dbReference>
<keyword evidence="6" id="KW-0479">Metal-binding</keyword>
<evidence type="ECO:0000259" key="18">
    <source>
        <dbReference type="PROSITE" id="PS51196"/>
    </source>
</evidence>
<evidence type="ECO:0000313" key="20">
    <source>
        <dbReference type="Proteomes" id="UP000018769"/>
    </source>
</evidence>
<keyword evidence="11 14" id="KW-1278">Translocase</keyword>
<dbReference type="PRINTS" id="PR00906">
    <property type="entry name" value="SECA"/>
</dbReference>
<dbReference type="InterPro" id="IPR014018">
    <property type="entry name" value="SecA_motor_DEAD"/>
</dbReference>
<dbReference type="InterPro" id="IPR036670">
    <property type="entry name" value="SecA_X-link_sf"/>
</dbReference>
<evidence type="ECO:0000256" key="2">
    <source>
        <dbReference type="ARBA" id="ARBA00007650"/>
    </source>
</evidence>
<dbReference type="GO" id="GO:0046872">
    <property type="term" value="F:metal ion binding"/>
    <property type="evidence" value="ECO:0007669"/>
    <property type="project" value="UniProtKB-KW"/>
</dbReference>
<dbReference type="PANTHER" id="PTHR30612:SF0">
    <property type="entry name" value="CHLOROPLAST PROTEIN-TRANSPORTING ATPASE"/>
    <property type="match status" value="1"/>
</dbReference>